<organism evidence="6 7">
    <name type="scientific">Lysinimonas soli</name>
    <dbReference type="NCBI Taxonomy" id="1074233"/>
    <lineage>
        <taxon>Bacteria</taxon>
        <taxon>Bacillati</taxon>
        <taxon>Actinomycetota</taxon>
        <taxon>Actinomycetes</taxon>
        <taxon>Micrococcales</taxon>
        <taxon>Microbacteriaceae</taxon>
        <taxon>Lysinimonas</taxon>
    </lineage>
</organism>
<protein>
    <submittedName>
        <fullName evidence="6">IclR family transcriptional regulator</fullName>
    </submittedName>
</protein>
<accession>A0ABW0NR18</accession>
<dbReference type="Gene3D" id="3.30.450.40">
    <property type="match status" value="1"/>
</dbReference>
<keyword evidence="2" id="KW-0238">DNA-binding</keyword>
<sequence length="260" mass="27757">MSAAMEQDGSSGTQAVERLLHVLEVVAGSESGADAGTIASELGLSPSTVYRLLGVLHREGYVMRDSHRYVLGRTVGALGLALHRQVVATPRVRQLLERTRDQVRAPIYLTAFRAGEIILAHIAESRAHPRIAQLHVGFADSSHATAFGKLMLAASTDEAVARQLDEHSPLALTSHSITGSGALRAELEKVRRDGIAIEVEEYMSRLACIAVPIRSSGGRVIGAVSASTTADDFRSRADLIELSLRRTAWTVSSELSAASA</sequence>
<dbReference type="InterPro" id="IPR050707">
    <property type="entry name" value="HTH_MetabolicPath_Reg"/>
</dbReference>
<dbReference type="RefSeq" id="WP_386740078.1">
    <property type="nucleotide sequence ID" value="NZ_JBHSMG010000002.1"/>
</dbReference>
<dbReference type="InterPro" id="IPR029016">
    <property type="entry name" value="GAF-like_dom_sf"/>
</dbReference>
<dbReference type="PANTHER" id="PTHR30136:SF24">
    <property type="entry name" value="HTH-TYPE TRANSCRIPTIONAL REPRESSOR ALLR"/>
    <property type="match status" value="1"/>
</dbReference>
<dbReference type="Pfam" id="PF01614">
    <property type="entry name" value="IclR_C"/>
    <property type="match status" value="1"/>
</dbReference>
<name>A0ABW0NR18_9MICO</name>
<dbReference type="InterPro" id="IPR036390">
    <property type="entry name" value="WH_DNA-bd_sf"/>
</dbReference>
<dbReference type="Gene3D" id="1.10.10.10">
    <property type="entry name" value="Winged helix-like DNA-binding domain superfamily/Winged helix DNA-binding domain"/>
    <property type="match status" value="1"/>
</dbReference>
<dbReference type="Pfam" id="PF09339">
    <property type="entry name" value="HTH_IclR"/>
    <property type="match status" value="1"/>
</dbReference>
<dbReference type="SUPFAM" id="SSF55781">
    <property type="entry name" value="GAF domain-like"/>
    <property type="match status" value="1"/>
</dbReference>
<evidence type="ECO:0000259" key="5">
    <source>
        <dbReference type="PROSITE" id="PS51078"/>
    </source>
</evidence>
<dbReference type="EMBL" id="JBHSMG010000002">
    <property type="protein sequence ID" value="MFC5502383.1"/>
    <property type="molecule type" value="Genomic_DNA"/>
</dbReference>
<proteinExistence type="predicted"/>
<evidence type="ECO:0000256" key="3">
    <source>
        <dbReference type="ARBA" id="ARBA00023163"/>
    </source>
</evidence>
<dbReference type="InterPro" id="IPR005471">
    <property type="entry name" value="Tscrpt_reg_IclR_N"/>
</dbReference>
<feature type="domain" description="IclR-ED" evidence="5">
    <location>
        <begin position="74"/>
        <end position="260"/>
    </location>
</feature>
<dbReference type="Proteomes" id="UP001596039">
    <property type="component" value="Unassembled WGS sequence"/>
</dbReference>
<evidence type="ECO:0000313" key="7">
    <source>
        <dbReference type="Proteomes" id="UP001596039"/>
    </source>
</evidence>
<comment type="caution">
    <text evidence="6">The sequence shown here is derived from an EMBL/GenBank/DDBJ whole genome shotgun (WGS) entry which is preliminary data.</text>
</comment>
<evidence type="ECO:0000256" key="1">
    <source>
        <dbReference type="ARBA" id="ARBA00023015"/>
    </source>
</evidence>
<dbReference type="PANTHER" id="PTHR30136">
    <property type="entry name" value="HELIX-TURN-HELIX TRANSCRIPTIONAL REGULATOR, ICLR FAMILY"/>
    <property type="match status" value="1"/>
</dbReference>
<evidence type="ECO:0000313" key="6">
    <source>
        <dbReference type="EMBL" id="MFC5502383.1"/>
    </source>
</evidence>
<keyword evidence="1" id="KW-0805">Transcription regulation</keyword>
<dbReference type="InterPro" id="IPR036388">
    <property type="entry name" value="WH-like_DNA-bd_sf"/>
</dbReference>
<evidence type="ECO:0000256" key="2">
    <source>
        <dbReference type="ARBA" id="ARBA00023125"/>
    </source>
</evidence>
<keyword evidence="3" id="KW-0804">Transcription</keyword>
<feature type="domain" description="HTH iclR-type" evidence="4">
    <location>
        <begin position="13"/>
        <end position="73"/>
    </location>
</feature>
<evidence type="ECO:0000259" key="4">
    <source>
        <dbReference type="PROSITE" id="PS51077"/>
    </source>
</evidence>
<dbReference type="SUPFAM" id="SSF46785">
    <property type="entry name" value="Winged helix' DNA-binding domain"/>
    <property type="match status" value="1"/>
</dbReference>
<dbReference type="PROSITE" id="PS51077">
    <property type="entry name" value="HTH_ICLR"/>
    <property type="match status" value="1"/>
</dbReference>
<keyword evidence="7" id="KW-1185">Reference proteome</keyword>
<reference evidence="7" key="1">
    <citation type="journal article" date="2019" name="Int. J. Syst. Evol. Microbiol.">
        <title>The Global Catalogue of Microorganisms (GCM) 10K type strain sequencing project: providing services to taxonomists for standard genome sequencing and annotation.</title>
        <authorList>
            <consortium name="The Broad Institute Genomics Platform"/>
            <consortium name="The Broad Institute Genome Sequencing Center for Infectious Disease"/>
            <person name="Wu L."/>
            <person name="Ma J."/>
        </authorList>
    </citation>
    <scope>NUCLEOTIDE SEQUENCE [LARGE SCALE GENOMIC DNA]</scope>
    <source>
        <strain evidence="7">CGMCC 4.6997</strain>
    </source>
</reference>
<dbReference type="PROSITE" id="PS51078">
    <property type="entry name" value="ICLR_ED"/>
    <property type="match status" value="1"/>
</dbReference>
<dbReference type="SMART" id="SM00346">
    <property type="entry name" value="HTH_ICLR"/>
    <property type="match status" value="1"/>
</dbReference>
<dbReference type="InterPro" id="IPR014757">
    <property type="entry name" value="Tscrpt_reg_IclR_C"/>
</dbReference>
<gene>
    <name evidence="6" type="ORF">ACFPJ4_09045</name>
</gene>